<dbReference type="Proteomes" id="UP000192761">
    <property type="component" value="Unassembled WGS sequence"/>
</dbReference>
<comment type="similarity">
    <text evidence="1">Belongs to the 'phage' integrase family.</text>
</comment>
<evidence type="ECO:0000259" key="6">
    <source>
        <dbReference type="PROSITE" id="PS51898"/>
    </source>
</evidence>
<keyword evidence="4" id="KW-0233">DNA recombination</keyword>
<dbReference type="InterPro" id="IPR044068">
    <property type="entry name" value="CB"/>
</dbReference>
<dbReference type="GO" id="GO:0006310">
    <property type="term" value="P:DNA recombination"/>
    <property type="evidence" value="ECO:0007669"/>
    <property type="project" value="UniProtKB-KW"/>
</dbReference>
<dbReference type="PROSITE" id="PS51900">
    <property type="entry name" value="CB"/>
    <property type="match status" value="1"/>
</dbReference>
<dbReference type="InterPro" id="IPR010998">
    <property type="entry name" value="Integrase_recombinase_N"/>
</dbReference>
<protein>
    <submittedName>
        <fullName evidence="8">Integrase</fullName>
    </submittedName>
</protein>
<evidence type="ECO:0000256" key="4">
    <source>
        <dbReference type="ARBA" id="ARBA00023172"/>
    </source>
</evidence>
<sequence length="421" mass="46869">MAALTDAKARNIKPDDPVLPHGGITGLALHPSVAKGRGKWVLRYVSPLTHKRRNAGLGAYPEVGIAEAAKIALAMREQLAAGIDPLEAKASEAAKPQMPTFKEAAERLHAELLPGWKNAKHGQQWINTLTQYAFPVLAELPLDQIEPRHIADVLRPIWLEKPETAGRVKQRIHAVMSWGWAHRYCTANPVDVVDHLLPQQPGKAIRTQHQPAMPWREIPDFVAAHLGSDNRLDVTRVMLEFLILTASRSGEVRGMTWAEVDFAVAIWTVPAERMKAGIQHRVPLSCQALDILRGQEGQHDELVFPSPRKQVPLSDMVLTAFLRRINARSDTAGRVATAHGFRSSFRDWCSEQNYPRDLAERALAHTVQNKVEAAYHRTDLLEQRRPMMQAWADFITTTHAGKKPTSTLGAQLVAGLSNQQH</sequence>
<evidence type="ECO:0000259" key="7">
    <source>
        <dbReference type="PROSITE" id="PS51900"/>
    </source>
</evidence>
<gene>
    <name evidence="8" type="ORF">SAMN02745857_03274</name>
</gene>
<evidence type="ECO:0000313" key="9">
    <source>
        <dbReference type="Proteomes" id="UP000192761"/>
    </source>
</evidence>
<feature type="domain" description="Tyr recombinase" evidence="6">
    <location>
        <begin position="208"/>
        <end position="388"/>
    </location>
</feature>
<accession>A0A1W1XWX6</accession>
<proteinExistence type="inferred from homology"/>
<dbReference type="InterPro" id="IPR050808">
    <property type="entry name" value="Phage_Integrase"/>
</dbReference>
<dbReference type="PROSITE" id="PS51898">
    <property type="entry name" value="TYR_RECOMBINASE"/>
    <property type="match status" value="1"/>
</dbReference>
<evidence type="ECO:0000313" key="8">
    <source>
        <dbReference type="EMBL" id="SMC28469.1"/>
    </source>
</evidence>
<dbReference type="InterPro" id="IPR011010">
    <property type="entry name" value="DNA_brk_join_enz"/>
</dbReference>
<dbReference type="InterPro" id="IPR025166">
    <property type="entry name" value="Integrase_DNA_bind_dom"/>
</dbReference>
<evidence type="ECO:0000256" key="5">
    <source>
        <dbReference type="PROSITE-ProRule" id="PRU01248"/>
    </source>
</evidence>
<name>A0A1W1XWX6_9NEIS</name>
<dbReference type="RefSeq" id="WP_084092148.1">
    <property type="nucleotide sequence ID" value="NZ_FWXD01000022.1"/>
</dbReference>
<dbReference type="OrthoDB" id="9775880at2"/>
<dbReference type="Pfam" id="PF22022">
    <property type="entry name" value="Phage_int_M"/>
    <property type="match status" value="1"/>
</dbReference>
<dbReference type="Gene3D" id="1.10.443.10">
    <property type="entry name" value="Intergrase catalytic core"/>
    <property type="match status" value="1"/>
</dbReference>
<dbReference type="STRING" id="1121001.SAMN02745857_03274"/>
<dbReference type="SUPFAM" id="SSF56349">
    <property type="entry name" value="DNA breaking-rejoining enzymes"/>
    <property type="match status" value="1"/>
</dbReference>
<organism evidence="8 9">
    <name type="scientific">Andreprevotia lacus DSM 23236</name>
    <dbReference type="NCBI Taxonomy" id="1121001"/>
    <lineage>
        <taxon>Bacteria</taxon>
        <taxon>Pseudomonadati</taxon>
        <taxon>Pseudomonadota</taxon>
        <taxon>Betaproteobacteria</taxon>
        <taxon>Neisseriales</taxon>
        <taxon>Chitinibacteraceae</taxon>
        <taxon>Andreprevotia</taxon>
    </lineage>
</organism>
<keyword evidence="3 5" id="KW-0238">DNA-binding</keyword>
<dbReference type="CDD" id="cd00801">
    <property type="entry name" value="INT_P4_C"/>
    <property type="match status" value="1"/>
</dbReference>
<dbReference type="Gene3D" id="1.10.150.130">
    <property type="match status" value="1"/>
</dbReference>
<dbReference type="EMBL" id="FWXD01000022">
    <property type="protein sequence ID" value="SMC28469.1"/>
    <property type="molecule type" value="Genomic_DNA"/>
</dbReference>
<reference evidence="8 9" key="1">
    <citation type="submission" date="2017-04" db="EMBL/GenBank/DDBJ databases">
        <authorList>
            <person name="Afonso C.L."/>
            <person name="Miller P.J."/>
            <person name="Scott M.A."/>
            <person name="Spackman E."/>
            <person name="Goraichik I."/>
            <person name="Dimitrov K.M."/>
            <person name="Suarez D.L."/>
            <person name="Swayne D.E."/>
        </authorList>
    </citation>
    <scope>NUCLEOTIDE SEQUENCE [LARGE SCALE GENOMIC DNA]</scope>
    <source>
        <strain evidence="8 9">DSM 23236</strain>
    </source>
</reference>
<keyword evidence="9" id="KW-1185">Reference proteome</keyword>
<dbReference type="GO" id="GO:0015074">
    <property type="term" value="P:DNA integration"/>
    <property type="evidence" value="ECO:0007669"/>
    <property type="project" value="UniProtKB-KW"/>
</dbReference>
<keyword evidence="2" id="KW-0229">DNA integration</keyword>
<dbReference type="Gene3D" id="3.30.160.390">
    <property type="entry name" value="Integrase, DNA-binding domain"/>
    <property type="match status" value="1"/>
</dbReference>
<feature type="domain" description="Core-binding (CB)" evidence="7">
    <location>
        <begin position="99"/>
        <end position="180"/>
    </location>
</feature>
<evidence type="ECO:0000256" key="3">
    <source>
        <dbReference type="ARBA" id="ARBA00023125"/>
    </source>
</evidence>
<evidence type="ECO:0000256" key="2">
    <source>
        <dbReference type="ARBA" id="ARBA00022908"/>
    </source>
</evidence>
<evidence type="ECO:0000256" key="1">
    <source>
        <dbReference type="ARBA" id="ARBA00008857"/>
    </source>
</evidence>
<dbReference type="InterPro" id="IPR038488">
    <property type="entry name" value="Integrase_DNA-bd_sf"/>
</dbReference>
<dbReference type="GO" id="GO:0003677">
    <property type="term" value="F:DNA binding"/>
    <property type="evidence" value="ECO:0007669"/>
    <property type="project" value="UniProtKB-UniRule"/>
</dbReference>
<dbReference type="InterPro" id="IPR053876">
    <property type="entry name" value="Phage_int_M"/>
</dbReference>
<dbReference type="Pfam" id="PF00589">
    <property type="entry name" value="Phage_integrase"/>
    <property type="match status" value="1"/>
</dbReference>
<dbReference type="PANTHER" id="PTHR30629">
    <property type="entry name" value="PROPHAGE INTEGRASE"/>
    <property type="match status" value="1"/>
</dbReference>
<dbReference type="InterPro" id="IPR013762">
    <property type="entry name" value="Integrase-like_cat_sf"/>
</dbReference>
<dbReference type="AlphaFoldDB" id="A0A1W1XWX6"/>
<dbReference type="InterPro" id="IPR002104">
    <property type="entry name" value="Integrase_catalytic"/>
</dbReference>
<dbReference type="PANTHER" id="PTHR30629:SF2">
    <property type="entry name" value="PROPHAGE INTEGRASE INTS-RELATED"/>
    <property type="match status" value="1"/>
</dbReference>
<dbReference type="Pfam" id="PF13356">
    <property type="entry name" value="Arm-DNA-bind_3"/>
    <property type="match status" value="1"/>
</dbReference>